<dbReference type="Proteomes" id="UP000324222">
    <property type="component" value="Unassembled WGS sequence"/>
</dbReference>
<dbReference type="AlphaFoldDB" id="A0A5B7HEJ0"/>
<accession>A0A5B7HEJ0</accession>
<feature type="chain" id="PRO_5022948769" evidence="2">
    <location>
        <begin position="31"/>
        <end position="279"/>
    </location>
</feature>
<comment type="caution">
    <text evidence="3">The sequence shown here is derived from an EMBL/GenBank/DDBJ whole genome shotgun (WGS) entry which is preliminary data.</text>
</comment>
<evidence type="ECO:0000256" key="2">
    <source>
        <dbReference type="SAM" id="SignalP"/>
    </source>
</evidence>
<feature type="signal peptide" evidence="2">
    <location>
        <begin position="1"/>
        <end position="30"/>
    </location>
</feature>
<keyword evidence="4" id="KW-1185">Reference proteome</keyword>
<feature type="compositionally biased region" description="Gly residues" evidence="1">
    <location>
        <begin position="257"/>
        <end position="270"/>
    </location>
</feature>
<proteinExistence type="predicted"/>
<reference evidence="3 4" key="1">
    <citation type="submission" date="2019-05" db="EMBL/GenBank/DDBJ databases">
        <title>Another draft genome of Portunus trituberculatus and its Hox gene families provides insights of decapod evolution.</title>
        <authorList>
            <person name="Jeong J.-H."/>
            <person name="Song I."/>
            <person name="Kim S."/>
            <person name="Choi T."/>
            <person name="Kim D."/>
            <person name="Ryu S."/>
            <person name="Kim W."/>
        </authorList>
    </citation>
    <scope>NUCLEOTIDE SEQUENCE [LARGE SCALE GENOMIC DNA]</scope>
    <source>
        <tissue evidence="3">Muscle</tissue>
    </source>
</reference>
<dbReference type="EMBL" id="VSRR010029585">
    <property type="protein sequence ID" value="MPC69532.1"/>
    <property type="molecule type" value="Genomic_DNA"/>
</dbReference>
<name>A0A5B7HEJ0_PORTR</name>
<organism evidence="3 4">
    <name type="scientific">Portunus trituberculatus</name>
    <name type="common">Swimming crab</name>
    <name type="synonym">Neptunus trituberculatus</name>
    <dbReference type="NCBI Taxonomy" id="210409"/>
    <lineage>
        <taxon>Eukaryota</taxon>
        <taxon>Metazoa</taxon>
        <taxon>Ecdysozoa</taxon>
        <taxon>Arthropoda</taxon>
        <taxon>Crustacea</taxon>
        <taxon>Multicrustacea</taxon>
        <taxon>Malacostraca</taxon>
        <taxon>Eumalacostraca</taxon>
        <taxon>Eucarida</taxon>
        <taxon>Decapoda</taxon>
        <taxon>Pleocyemata</taxon>
        <taxon>Brachyura</taxon>
        <taxon>Eubrachyura</taxon>
        <taxon>Portunoidea</taxon>
        <taxon>Portunidae</taxon>
        <taxon>Portuninae</taxon>
        <taxon>Portunus</taxon>
    </lineage>
</organism>
<feature type="region of interest" description="Disordered" evidence="1">
    <location>
        <begin position="257"/>
        <end position="279"/>
    </location>
</feature>
<evidence type="ECO:0000256" key="1">
    <source>
        <dbReference type="SAM" id="MobiDB-lite"/>
    </source>
</evidence>
<protein>
    <submittedName>
        <fullName evidence="3">Uncharacterized protein</fullName>
    </submittedName>
</protein>
<sequence>MHIVLPRRPVVLYRVLMLCFFLAHFRLAMATTARQCDVPTSCVKTSRRTPHRRVGISNHAATTTLHQQQCHAAAAPASATTTIATQNNNYNNNYTTTETKTKIPKTAQHITSLSPHHINELIAPPPSPPPPPPPPHYLHSTPHIQNFMHVKNKKKLFNKNHSHKHVSPVTITTTTTTEHHRPQKSPSSLVVVTNPSRELLLRHPSQYPHLRESHLRQAAHTPVSIAAVIREKGRRKGGAKGRGGRKVARGRCGEVSGGIAGGGWRRGGWQGTMVEGQMR</sequence>
<keyword evidence="2" id="KW-0732">Signal</keyword>
<gene>
    <name evidence="3" type="ORF">E2C01_063758</name>
</gene>
<evidence type="ECO:0000313" key="3">
    <source>
        <dbReference type="EMBL" id="MPC69532.1"/>
    </source>
</evidence>
<evidence type="ECO:0000313" key="4">
    <source>
        <dbReference type="Proteomes" id="UP000324222"/>
    </source>
</evidence>